<sequence length="323" mass="34728">MKAVVIESYGSSDVLQVMDIDIPRPSAHEVLIKVDKTSVNYADIKNRQGLKKKIEGPTILGLEAAGTIAEVGSEVKKFKVGQRVVSFPEKGSYAQYTVANEALTFAIPNEIDFTTAAASPIVSFLSYQLLKDIARMQLGETVLIHAAAGGVGSTAIQMAKVFGAKTVIGTVSREEKFSTVLAAGADLAITYEDFSSKVNEYTDGDGVNLILDSVSGSVFEESFACLALYGKIVHFGNTSNQTGRIPTTALHSSCRSVLGFSFGTTRKKRPDTIKPVADEVFKLLVNGDVQVKVGAEYSLYEVKKAHEMIENRENTGKIVLTVS</sequence>
<keyword evidence="2" id="KW-0560">Oxidoreductase</keyword>
<dbReference type="KEGG" id="bko:CKF48_06180"/>
<dbReference type="GO" id="GO:0005829">
    <property type="term" value="C:cytosol"/>
    <property type="evidence" value="ECO:0007669"/>
    <property type="project" value="TreeGrafter"/>
</dbReference>
<dbReference type="InterPro" id="IPR013154">
    <property type="entry name" value="ADH-like_N"/>
</dbReference>
<dbReference type="AlphaFoldDB" id="A0A248TFR9"/>
<dbReference type="InterPro" id="IPR013149">
    <property type="entry name" value="ADH-like_C"/>
</dbReference>
<evidence type="ECO:0000256" key="2">
    <source>
        <dbReference type="ARBA" id="ARBA00023002"/>
    </source>
</evidence>
<dbReference type="Gene3D" id="3.90.180.10">
    <property type="entry name" value="Medium-chain alcohol dehydrogenases, catalytic domain"/>
    <property type="match status" value="1"/>
</dbReference>
<feature type="domain" description="Enoyl reductase (ER)" evidence="3">
    <location>
        <begin position="10"/>
        <end position="320"/>
    </location>
</feature>
<dbReference type="Pfam" id="PF00107">
    <property type="entry name" value="ADH_zinc_N"/>
    <property type="match status" value="1"/>
</dbReference>
<keyword evidence="1" id="KW-0521">NADP</keyword>
<evidence type="ECO:0000259" key="3">
    <source>
        <dbReference type="SMART" id="SM00829"/>
    </source>
</evidence>
<dbReference type="Gene3D" id="3.40.50.720">
    <property type="entry name" value="NAD(P)-binding Rossmann-like Domain"/>
    <property type="match status" value="1"/>
</dbReference>
<dbReference type="InterPro" id="IPR011032">
    <property type="entry name" value="GroES-like_sf"/>
</dbReference>
<dbReference type="OrthoDB" id="9787435at2"/>
<dbReference type="GO" id="GO:0035925">
    <property type="term" value="F:mRNA 3'-UTR AU-rich region binding"/>
    <property type="evidence" value="ECO:0007669"/>
    <property type="project" value="TreeGrafter"/>
</dbReference>
<keyword evidence="5" id="KW-1185">Reference proteome</keyword>
<dbReference type="SUPFAM" id="SSF51735">
    <property type="entry name" value="NAD(P)-binding Rossmann-fold domains"/>
    <property type="match status" value="1"/>
</dbReference>
<dbReference type="SMART" id="SM00829">
    <property type="entry name" value="PKS_ER"/>
    <property type="match status" value="1"/>
</dbReference>
<dbReference type="GO" id="GO:0008270">
    <property type="term" value="F:zinc ion binding"/>
    <property type="evidence" value="ECO:0007669"/>
    <property type="project" value="InterPro"/>
</dbReference>
<evidence type="ECO:0000313" key="5">
    <source>
        <dbReference type="Proteomes" id="UP000215137"/>
    </source>
</evidence>
<dbReference type="InterPro" id="IPR020843">
    <property type="entry name" value="ER"/>
</dbReference>
<dbReference type="RefSeq" id="WP_095370525.1">
    <property type="nucleotide sequence ID" value="NZ_CP022983.1"/>
</dbReference>
<gene>
    <name evidence="4" type="ORF">CKF48_06180</name>
</gene>
<organism evidence="4 5">
    <name type="scientific">Cytobacillus kochii</name>
    <dbReference type="NCBI Taxonomy" id="859143"/>
    <lineage>
        <taxon>Bacteria</taxon>
        <taxon>Bacillati</taxon>
        <taxon>Bacillota</taxon>
        <taxon>Bacilli</taxon>
        <taxon>Bacillales</taxon>
        <taxon>Bacillaceae</taxon>
        <taxon>Cytobacillus</taxon>
    </lineage>
</organism>
<dbReference type="InterPro" id="IPR002364">
    <property type="entry name" value="Quin_OxRdtase/zeta-crystal_CS"/>
</dbReference>
<dbReference type="PROSITE" id="PS01162">
    <property type="entry name" value="QOR_ZETA_CRYSTAL"/>
    <property type="match status" value="1"/>
</dbReference>
<dbReference type="GO" id="GO:0070402">
    <property type="term" value="F:NADPH binding"/>
    <property type="evidence" value="ECO:0007669"/>
    <property type="project" value="TreeGrafter"/>
</dbReference>
<dbReference type="Proteomes" id="UP000215137">
    <property type="component" value="Chromosome"/>
</dbReference>
<dbReference type="Pfam" id="PF08240">
    <property type="entry name" value="ADH_N"/>
    <property type="match status" value="1"/>
</dbReference>
<dbReference type="InterPro" id="IPR036291">
    <property type="entry name" value="NAD(P)-bd_dom_sf"/>
</dbReference>
<dbReference type="PANTHER" id="PTHR48106:SF13">
    <property type="entry name" value="QUINONE OXIDOREDUCTASE-RELATED"/>
    <property type="match status" value="1"/>
</dbReference>
<evidence type="ECO:0000256" key="1">
    <source>
        <dbReference type="ARBA" id="ARBA00022857"/>
    </source>
</evidence>
<protein>
    <submittedName>
        <fullName evidence="4">Quinone oxidoreductase</fullName>
    </submittedName>
</protein>
<accession>A0A248TFR9</accession>
<dbReference type="GO" id="GO:0003960">
    <property type="term" value="F:quinone reductase (NADPH) activity"/>
    <property type="evidence" value="ECO:0007669"/>
    <property type="project" value="TreeGrafter"/>
</dbReference>
<name>A0A248TFR9_9BACI</name>
<evidence type="ECO:0000313" key="4">
    <source>
        <dbReference type="EMBL" id="ASV66950.1"/>
    </source>
</evidence>
<reference evidence="4 5" key="1">
    <citation type="submission" date="2017-08" db="EMBL/GenBank/DDBJ databases">
        <title>Complete Genome Sequence of Bacillus kochii Oregon-R-modENCODE STRAIN BDGP4, isolated from Drosophila melanogaster gut.</title>
        <authorList>
            <person name="Wan K.H."/>
            <person name="Yu C."/>
            <person name="Park S."/>
            <person name="Hammonds A.S."/>
            <person name="Booth B.W."/>
            <person name="Celniker S.E."/>
        </authorList>
    </citation>
    <scope>NUCLEOTIDE SEQUENCE [LARGE SCALE GENOMIC DNA]</scope>
    <source>
        <strain evidence="4 5">BDGP4</strain>
    </source>
</reference>
<proteinExistence type="predicted"/>
<dbReference type="EMBL" id="CP022983">
    <property type="protein sequence ID" value="ASV66950.1"/>
    <property type="molecule type" value="Genomic_DNA"/>
</dbReference>
<dbReference type="SUPFAM" id="SSF50129">
    <property type="entry name" value="GroES-like"/>
    <property type="match status" value="1"/>
</dbReference>
<dbReference type="PANTHER" id="PTHR48106">
    <property type="entry name" value="QUINONE OXIDOREDUCTASE PIG3-RELATED"/>
    <property type="match status" value="1"/>
</dbReference>